<accession>A0AA50CSV5</accession>
<organism evidence="1 2">
    <name type="scientific">Shinella sumterensis</name>
    <dbReference type="NCBI Taxonomy" id="1967501"/>
    <lineage>
        <taxon>Bacteria</taxon>
        <taxon>Pseudomonadati</taxon>
        <taxon>Pseudomonadota</taxon>
        <taxon>Alphaproteobacteria</taxon>
        <taxon>Hyphomicrobiales</taxon>
        <taxon>Rhizobiaceae</taxon>
        <taxon>Shinella</taxon>
    </lineage>
</organism>
<dbReference type="EMBL" id="CP132309">
    <property type="protein sequence ID" value="WLS01456.1"/>
    <property type="molecule type" value="Genomic_DNA"/>
</dbReference>
<gene>
    <name evidence="1" type="ORF">Q9313_28520</name>
</gene>
<name>A0AA50CSV5_9HYPH</name>
<keyword evidence="2" id="KW-1185">Reference proteome</keyword>
<keyword evidence="1" id="KW-0614">Plasmid</keyword>
<reference evidence="1 2" key="1">
    <citation type="submission" date="2023-08" db="EMBL/GenBank/DDBJ databases">
        <title>Pathogen: clinical or host-associated sample.</title>
        <authorList>
            <person name="Hergert J."/>
            <person name="Casey R."/>
            <person name="Wagner J."/>
            <person name="Young E.L."/>
            <person name="Oakeson K.F."/>
        </authorList>
    </citation>
    <scope>NUCLEOTIDE SEQUENCE [LARGE SCALE GENOMIC DNA]</scope>
    <source>
        <strain evidence="1 2">1760953</strain>
        <plasmid evidence="1 2">unnamed7</plasmid>
    </source>
</reference>
<evidence type="ECO:0000313" key="1">
    <source>
        <dbReference type="EMBL" id="WLS01456.1"/>
    </source>
</evidence>
<dbReference type="AlphaFoldDB" id="A0AA50CSV5"/>
<geneLocation type="plasmid" evidence="1 2">
    <name>unnamed7</name>
</geneLocation>
<proteinExistence type="predicted"/>
<sequence length="64" mass="6992">MTPDTFADTQHILVPALEQSITAVVLIDQHDSITSFNHTPLVDELNRAWKAPSNLASSAYAKAE</sequence>
<protein>
    <submittedName>
        <fullName evidence="1">Uncharacterized protein</fullName>
    </submittedName>
</protein>
<dbReference type="RefSeq" id="WP_306041975.1">
    <property type="nucleotide sequence ID" value="NZ_CP132309.1"/>
</dbReference>
<evidence type="ECO:0000313" key="2">
    <source>
        <dbReference type="Proteomes" id="UP001234585"/>
    </source>
</evidence>
<dbReference type="Proteomes" id="UP001234585">
    <property type="component" value="Plasmid unnamed7"/>
</dbReference>